<accession>A0ABR5DIB9</accession>
<keyword evidence="3" id="KW-1185">Reference proteome</keyword>
<evidence type="ECO:0000313" key="2">
    <source>
        <dbReference type="EMBL" id="KJJ38532.1"/>
    </source>
</evidence>
<dbReference type="SMART" id="SM00966">
    <property type="entry name" value="SpoVT_AbrB"/>
    <property type="match status" value="1"/>
</dbReference>
<dbReference type="InterPro" id="IPR037914">
    <property type="entry name" value="SpoVT-AbrB_sf"/>
</dbReference>
<dbReference type="EMBL" id="JSVU01000004">
    <property type="protein sequence ID" value="KJJ38532.1"/>
    <property type="molecule type" value="Genomic_DNA"/>
</dbReference>
<reference evidence="2 3" key="1">
    <citation type="submission" date="2014-10" db="EMBL/GenBank/DDBJ databases">
        <title>Genome sequencing of Vitellibacter vladivostokensis KMM 3516.</title>
        <authorList>
            <person name="Thevarajoo S."/>
            <person name="Selvaratnam C."/>
            <person name="Goh K.M."/>
            <person name="Chong C.S."/>
        </authorList>
    </citation>
    <scope>NUCLEOTIDE SEQUENCE [LARGE SCALE GENOMIC DNA]</scope>
    <source>
        <strain evidence="2 3">KMM 3516</strain>
    </source>
</reference>
<proteinExistence type="predicted"/>
<organism evidence="2 3">
    <name type="scientific">Aequorivita vladivostokensis</name>
    <dbReference type="NCBI Taxonomy" id="171194"/>
    <lineage>
        <taxon>Bacteria</taxon>
        <taxon>Pseudomonadati</taxon>
        <taxon>Bacteroidota</taxon>
        <taxon>Flavobacteriia</taxon>
        <taxon>Flavobacteriales</taxon>
        <taxon>Flavobacteriaceae</taxon>
        <taxon>Aequorivita</taxon>
    </lineage>
</organism>
<protein>
    <recommendedName>
        <fullName evidence="1">SpoVT-AbrB domain-containing protein</fullName>
    </recommendedName>
</protein>
<evidence type="ECO:0000259" key="1">
    <source>
        <dbReference type="SMART" id="SM00966"/>
    </source>
</evidence>
<dbReference type="SUPFAM" id="SSF89447">
    <property type="entry name" value="AbrB/MazE/MraZ-like"/>
    <property type="match status" value="1"/>
</dbReference>
<evidence type="ECO:0000313" key="3">
    <source>
        <dbReference type="Proteomes" id="UP000033497"/>
    </source>
</evidence>
<comment type="caution">
    <text evidence="2">The sequence shown here is derived from an EMBL/GenBank/DDBJ whole genome shotgun (WGS) entry which is preliminary data.</text>
</comment>
<name>A0ABR5DIB9_9FLAO</name>
<dbReference type="InterPro" id="IPR007159">
    <property type="entry name" value="SpoVT-AbrB_dom"/>
</dbReference>
<gene>
    <name evidence="2" type="ORF">MB09_07515</name>
</gene>
<feature type="domain" description="SpoVT-AbrB" evidence="1">
    <location>
        <begin position="6"/>
        <end position="49"/>
    </location>
</feature>
<dbReference type="Pfam" id="PF04014">
    <property type="entry name" value="MazE_antitoxin"/>
    <property type="match status" value="1"/>
</dbReference>
<sequence length="84" mass="9696">MEAKIIKVGNSKGIIIPAKFLKLIGLEEKVAIEIEDDKMIITAAKSKPREGWEEMLAEDVAKYGQPERLMPDFFEEENNTDWEW</sequence>
<dbReference type="Proteomes" id="UP000033497">
    <property type="component" value="Unassembled WGS sequence"/>
</dbReference>
<dbReference type="RefSeq" id="WP_045080285.1">
    <property type="nucleotide sequence ID" value="NZ_JSVU01000004.1"/>
</dbReference>
<dbReference type="Gene3D" id="2.10.260.10">
    <property type="match status" value="1"/>
</dbReference>